<dbReference type="AlphaFoldDB" id="A0A0R3TRR1"/>
<proteinExistence type="predicted"/>
<reference evidence="4" key="1">
    <citation type="submission" date="2017-02" db="UniProtKB">
        <authorList>
            <consortium name="WormBaseParasite"/>
        </authorList>
    </citation>
    <scope>IDENTIFICATION</scope>
</reference>
<dbReference type="EMBL" id="UZAE01012965">
    <property type="protein sequence ID" value="VDO07605.1"/>
    <property type="molecule type" value="Genomic_DNA"/>
</dbReference>
<keyword evidence="1" id="KW-0732">Signal</keyword>
<dbReference type="Proteomes" id="UP000278807">
    <property type="component" value="Unassembled WGS sequence"/>
</dbReference>
<evidence type="ECO:0000313" key="3">
    <source>
        <dbReference type="Proteomes" id="UP000278807"/>
    </source>
</evidence>
<dbReference type="OrthoDB" id="10385036at2759"/>
<reference evidence="2 3" key="2">
    <citation type="submission" date="2018-11" db="EMBL/GenBank/DDBJ databases">
        <authorList>
            <consortium name="Pathogen Informatics"/>
        </authorList>
    </citation>
    <scope>NUCLEOTIDE SEQUENCE [LARGE SCALE GENOMIC DNA]</scope>
</reference>
<keyword evidence="3" id="KW-1185">Reference proteome</keyword>
<dbReference type="WBParaSite" id="HNAJ_0001028701-mRNA-1">
    <property type="protein sequence ID" value="HNAJ_0001028701-mRNA-1"/>
    <property type="gene ID" value="HNAJ_0001028701"/>
</dbReference>
<gene>
    <name evidence="2" type="ORF">HNAJ_LOCUS10282</name>
</gene>
<feature type="signal peptide" evidence="1">
    <location>
        <begin position="1"/>
        <end position="21"/>
    </location>
</feature>
<protein>
    <submittedName>
        <fullName evidence="2 4">Uncharacterized protein</fullName>
    </submittedName>
</protein>
<evidence type="ECO:0000313" key="2">
    <source>
        <dbReference type="EMBL" id="VDO07605.1"/>
    </source>
</evidence>
<name>A0A0R3TRR1_RODNA</name>
<sequence length="89" mass="10377">MPISSRQFLVLLFIGVTVSLASLSPESVKEHLEERMLEEDEDFDGPGEFIGELGVSAPYVKRNANFWKRARFWKRANPKFWKRGGSRFW</sequence>
<accession>A0A0R3TRR1</accession>
<organism evidence="4">
    <name type="scientific">Rodentolepis nana</name>
    <name type="common">Dwarf tapeworm</name>
    <name type="synonym">Hymenolepis nana</name>
    <dbReference type="NCBI Taxonomy" id="102285"/>
    <lineage>
        <taxon>Eukaryota</taxon>
        <taxon>Metazoa</taxon>
        <taxon>Spiralia</taxon>
        <taxon>Lophotrochozoa</taxon>
        <taxon>Platyhelminthes</taxon>
        <taxon>Cestoda</taxon>
        <taxon>Eucestoda</taxon>
        <taxon>Cyclophyllidea</taxon>
        <taxon>Hymenolepididae</taxon>
        <taxon>Rodentolepis</taxon>
    </lineage>
</organism>
<evidence type="ECO:0000313" key="4">
    <source>
        <dbReference type="WBParaSite" id="HNAJ_0001028701-mRNA-1"/>
    </source>
</evidence>
<evidence type="ECO:0000256" key="1">
    <source>
        <dbReference type="SAM" id="SignalP"/>
    </source>
</evidence>
<feature type="chain" id="PRO_5043132026" evidence="1">
    <location>
        <begin position="22"/>
        <end position="89"/>
    </location>
</feature>